<dbReference type="PANTHER" id="PTHR21637:SF0">
    <property type="entry name" value="AT10158P"/>
    <property type="match status" value="1"/>
</dbReference>
<dbReference type="FunCoup" id="A9UPC4">
    <property type="interactions" value="1252"/>
</dbReference>
<dbReference type="PANTHER" id="PTHR21637">
    <property type="entry name" value="BTB/POZ DOMAIN-CONTAINING PROTEIN 10-RELATED"/>
    <property type="match status" value="1"/>
</dbReference>
<dbReference type="Pfam" id="PF16017">
    <property type="entry name" value="BTB_3"/>
    <property type="match status" value="1"/>
</dbReference>
<organism evidence="4 5">
    <name type="scientific">Monosiga brevicollis</name>
    <name type="common">Choanoflagellate</name>
    <dbReference type="NCBI Taxonomy" id="81824"/>
    <lineage>
        <taxon>Eukaryota</taxon>
        <taxon>Choanoflagellata</taxon>
        <taxon>Craspedida</taxon>
        <taxon>Salpingoecidae</taxon>
        <taxon>Monosiga</taxon>
    </lineage>
</organism>
<sequence>MVSFLILALRARVRSVERAEPKPRASGELSLVVNGRRFIVASTLFDRYPDTMLGRMFATSCARNETVQPNEDGDYVIDHNVSSEAFAAILDFYRHGRIQCPPTVSVSELHAACDFFCIPFSEASVHCEDVAKFLHELSNEGARKQFEMFLRLALMPAMARCADLGERQCHVVILADSDTVEWDDDLPPQLGEQYAKVVHNSSLLRFLYHYENRTIAKRILKEKGLKKIKLGIEGFPTFAKRIRRNAAGAKVEVEYHYDLRPYVKASWEKEEQKSRHVDFQYVRTSTTTNVLSTVMTS</sequence>
<evidence type="ECO:0000259" key="3">
    <source>
        <dbReference type="SMART" id="SM00225"/>
    </source>
</evidence>
<dbReference type="AlphaFoldDB" id="A9UPC4"/>
<dbReference type="SMART" id="SM00225">
    <property type="entry name" value="BTB"/>
    <property type="match status" value="1"/>
</dbReference>
<dbReference type="InterPro" id="IPR039885">
    <property type="entry name" value="BTBD10/KCTD20_BTB/POZ"/>
</dbReference>
<dbReference type="InterPro" id="IPR000210">
    <property type="entry name" value="BTB/POZ_dom"/>
</dbReference>
<keyword evidence="5" id="KW-1185">Reference proteome</keyword>
<gene>
    <name evidence="4" type="ORF">MONBRDRAFT_13315</name>
</gene>
<evidence type="ECO:0000313" key="5">
    <source>
        <dbReference type="Proteomes" id="UP000001357"/>
    </source>
</evidence>
<accession>A9UPC4</accession>
<dbReference type="GeneID" id="5888035"/>
<dbReference type="RefSeq" id="XP_001742614.1">
    <property type="nucleotide sequence ID" value="XM_001742562.1"/>
</dbReference>
<dbReference type="InterPro" id="IPR011333">
    <property type="entry name" value="SKP1/BTB/POZ_sf"/>
</dbReference>
<reference evidence="4 5" key="1">
    <citation type="journal article" date="2008" name="Nature">
        <title>The genome of the choanoflagellate Monosiga brevicollis and the origin of metazoans.</title>
        <authorList>
            <consortium name="JGI Sequencing"/>
            <person name="King N."/>
            <person name="Westbrook M.J."/>
            <person name="Young S.L."/>
            <person name="Kuo A."/>
            <person name="Abedin M."/>
            <person name="Chapman J."/>
            <person name="Fairclough S."/>
            <person name="Hellsten U."/>
            <person name="Isogai Y."/>
            <person name="Letunic I."/>
            <person name="Marr M."/>
            <person name="Pincus D."/>
            <person name="Putnam N."/>
            <person name="Rokas A."/>
            <person name="Wright K.J."/>
            <person name="Zuzow R."/>
            <person name="Dirks W."/>
            <person name="Good M."/>
            <person name="Goodstein D."/>
            <person name="Lemons D."/>
            <person name="Li W."/>
            <person name="Lyons J.B."/>
            <person name="Morris A."/>
            <person name="Nichols S."/>
            <person name="Richter D.J."/>
            <person name="Salamov A."/>
            <person name="Bork P."/>
            <person name="Lim W.A."/>
            <person name="Manning G."/>
            <person name="Miller W.T."/>
            <person name="McGinnis W."/>
            <person name="Shapiro H."/>
            <person name="Tjian R."/>
            <person name="Grigoriev I.V."/>
            <person name="Rokhsar D."/>
        </authorList>
    </citation>
    <scope>NUCLEOTIDE SEQUENCE [LARGE SCALE GENOMIC DNA]</scope>
    <source>
        <strain evidence="5">MX1 / ATCC 50154</strain>
    </source>
</reference>
<name>A9UPC4_MONBE</name>
<dbReference type="EMBL" id="CH991543">
    <property type="protein sequence ID" value="EDQ92852.1"/>
    <property type="molecule type" value="Genomic_DNA"/>
</dbReference>
<dbReference type="Gene3D" id="3.30.710.10">
    <property type="entry name" value="Potassium Channel Kv1.1, Chain A"/>
    <property type="match status" value="1"/>
</dbReference>
<proteinExistence type="predicted"/>
<dbReference type="GO" id="GO:0005737">
    <property type="term" value="C:cytoplasm"/>
    <property type="evidence" value="ECO:0000318"/>
    <property type="project" value="GO_Central"/>
</dbReference>
<dbReference type="eggNOG" id="KOG3840">
    <property type="taxonomic scope" value="Eukaryota"/>
</dbReference>
<dbReference type="STRING" id="81824.A9UPC4"/>
<protein>
    <recommendedName>
        <fullName evidence="3">BTB domain-containing protein</fullName>
    </recommendedName>
</protein>
<dbReference type="KEGG" id="mbr:MONBRDRAFT_13315"/>
<dbReference type="InParanoid" id="A9UPC4"/>
<dbReference type="InterPro" id="IPR039886">
    <property type="entry name" value="BTBD10/KCTD20"/>
</dbReference>
<feature type="domain" description="BTB" evidence="3">
    <location>
        <begin position="27"/>
        <end position="133"/>
    </location>
</feature>
<evidence type="ECO:0000256" key="1">
    <source>
        <dbReference type="ARBA" id="ARBA00004496"/>
    </source>
</evidence>
<evidence type="ECO:0000313" key="4">
    <source>
        <dbReference type="EMBL" id="EDQ92852.1"/>
    </source>
</evidence>
<comment type="subcellular location">
    <subcellularLocation>
        <location evidence="1">Cytoplasm</location>
    </subcellularLocation>
</comment>
<dbReference type="SUPFAM" id="SSF54695">
    <property type="entry name" value="POZ domain"/>
    <property type="match status" value="1"/>
</dbReference>
<evidence type="ECO:0000256" key="2">
    <source>
        <dbReference type="ARBA" id="ARBA00022490"/>
    </source>
</evidence>
<dbReference type="Proteomes" id="UP000001357">
    <property type="component" value="Unassembled WGS sequence"/>
</dbReference>
<keyword evidence="2" id="KW-0963">Cytoplasm</keyword>